<dbReference type="InterPro" id="IPR010406">
    <property type="entry name" value="DUF1003"/>
</dbReference>
<dbReference type="Proteomes" id="UP001500235">
    <property type="component" value="Unassembled WGS sequence"/>
</dbReference>
<keyword evidence="1" id="KW-0472">Membrane</keyword>
<reference evidence="3" key="1">
    <citation type="journal article" date="2019" name="Int. J. Syst. Evol. Microbiol.">
        <title>The Global Catalogue of Microorganisms (GCM) 10K type strain sequencing project: providing services to taxonomists for standard genome sequencing and annotation.</title>
        <authorList>
            <consortium name="The Broad Institute Genomics Platform"/>
            <consortium name="The Broad Institute Genome Sequencing Center for Infectious Disease"/>
            <person name="Wu L."/>
            <person name="Ma J."/>
        </authorList>
    </citation>
    <scope>NUCLEOTIDE SEQUENCE [LARGE SCALE GENOMIC DNA]</scope>
    <source>
        <strain evidence="3">JCM 17563</strain>
    </source>
</reference>
<dbReference type="EMBL" id="BAABBQ010000001">
    <property type="protein sequence ID" value="GAA4023715.1"/>
    <property type="molecule type" value="Genomic_DNA"/>
</dbReference>
<protein>
    <submittedName>
        <fullName evidence="2">DUF1003 domain-containing protein</fullName>
    </submittedName>
</protein>
<sequence length="169" mass="18824">MSDLVPSTADLARELLERIGDELGPGERSVLESLASGHHSHVHAGVENPTFGQRLADRVARVGGSWGFIISFTLVLFGWMLLNTDVLKHWGMVFDPYPFIFLNLMLSTLAAIQAPIIMMSQNRQSQKDRRDAQVDFETNIRAELAIVRLHRKVDLLLEKAAVEPGPPRG</sequence>
<comment type="caution">
    <text evidence="2">The sequence shown here is derived from an EMBL/GenBank/DDBJ whole genome shotgun (WGS) entry which is preliminary data.</text>
</comment>
<accession>A0ABP7TBJ1</accession>
<feature type="transmembrane region" description="Helical" evidence="1">
    <location>
        <begin position="59"/>
        <end position="80"/>
    </location>
</feature>
<keyword evidence="1" id="KW-1133">Transmembrane helix</keyword>
<evidence type="ECO:0000256" key="1">
    <source>
        <dbReference type="SAM" id="Phobius"/>
    </source>
</evidence>
<evidence type="ECO:0000313" key="2">
    <source>
        <dbReference type="EMBL" id="GAA4023715.1"/>
    </source>
</evidence>
<dbReference type="RefSeq" id="WP_344707785.1">
    <property type="nucleotide sequence ID" value="NZ_BAABBQ010000001.1"/>
</dbReference>
<keyword evidence="1" id="KW-0812">Transmembrane</keyword>
<evidence type="ECO:0000313" key="3">
    <source>
        <dbReference type="Proteomes" id="UP001500235"/>
    </source>
</evidence>
<gene>
    <name evidence="2" type="ORF">GCM10022280_25610</name>
</gene>
<dbReference type="PANTHER" id="PTHR41386:SF1">
    <property type="entry name" value="MEMBRANE PROTEIN"/>
    <property type="match status" value="1"/>
</dbReference>
<dbReference type="Pfam" id="PF06210">
    <property type="entry name" value="DUF1003"/>
    <property type="match status" value="1"/>
</dbReference>
<dbReference type="PANTHER" id="PTHR41386">
    <property type="entry name" value="INTEGRAL MEMBRANE PROTEIN-RELATED"/>
    <property type="match status" value="1"/>
</dbReference>
<keyword evidence="3" id="KW-1185">Reference proteome</keyword>
<name>A0ABP7TBJ1_9SPHN</name>
<proteinExistence type="predicted"/>
<organism evidence="2 3">
    <name type="scientific">Sphingomonas swuensis</name>
    <dbReference type="NCBI Taxonomy" id="977800"/>
    <lineage>
        <taxon>Bacteria</taxon>
        <taxon>Pseudomonadati</taxon>
        <taxon>Pseudomonadota</taxon>
        <taxon>Alphaproteobacteria</taxon>
        <taxon>Sphingomonadales</taxon>
        <taxon>Sphingomonadaceae</taxon>
        <taxon>Sphingomonas</taxon>
    </lineage>
</organism>
<feature type="transmembrane region" description="Helical" evidence="1">
    <location>
        <begin position="100"/>
        <end position="120"/>
    </location>
</feature>